<dbReference type="Proteomes" id="UP000270873">
    <property type="component" value="Unassembled WGS sequence"/>
</dbReference>
<dbReference type="RefSeq" id="WP_017699553.1">
    <property type="nucleotide sequence ID" value="NZ_LJQO01000609.1"/>
</dbReference>
<evidence type="ECO:0000313" key="2">
    <source>
        <dbReference type="EMBL" id="RMS52789.1"/>
    </source>
</evidence>
<sequence length="349" mass="39301">MMKLLRETRTLKVKAVSSLRIGMQAFNSFDDDGRITTVLLHLQHACEMLLKAVLIQNKANVFDKVTGRSISFDRSLGLCMAHYGLTAEEAGVMRAVDSLRDAAQHWFVVVAEDLLYINTRALITAFDAYLLRALEVTLNDHIPARVLPVSTMPPGDFEFLMDREYNLVKELLEPGRRQRDEARGRIRSMLAMESIAVDEVEVSERDIDRIEKAVRAGQGINEVFPRLSTVGTRTDGDGVNLVVHFTKKEGAPVRYIGGDDPADAAAVRELDLQKKFYVGATDLAKRLGLTPPKAKALRVHLGIDEDLGCHHVFEFGSTRISRFSDNAFRRMREALDNLDIEEIWQAHRR</sequence>
<gene>
    <name evidence="1" type="ORF">ALO53_03751</name>
    <name evidence="2" type="ORF">ALP66_01410</name>
</gene>
<protein>
    <submittedName>
        <fullName evidence="1">Uncharacterized protein</fullName>
    </submittedName>
</protein>
<dbReference type="PATRIC" id="fig|251724.3.peg.5263"/>
<name>A0A0P9UEU6_PSEA0</name>
<reference evidence="1 3" key="1">
    <citation type="submission" date="2015-09" db="EMBL/GenBank/DDBJ databases">
        <title>Genome announcement of multiple Pseudomonas syringae strains.</title>
        <authorList>
            <person name="Thakur S."/>
            <person name="Wang P.W."/>
            <person name="Gong Y."/>
            <person name="Weir B.S."/>
            <person name="Guttman D.S."/>
        </authorList>
    </citation>
    <scope>NUCLEOTIDE SEQUENCE [LARGE SCALE GENOMIC DNA]</scope>
    <source>
        <strain evidence="1 3">ICMP7840</strain>
    </source>
</reference>
<evidence type="ECO:0000313" key="4">
    <source>
        <dbReference type="Proteomes" id="UP000270873"/>
    </source>
</evidence>
<organism evidence="1 3">
    <name type="scientific">Pseudomonas amygdali pv. photiniae</name>
    <dbReference type="NCBI Taxonomy" id="251724"/>
    <lineage>
        <taxon>Bacteria</taxon>
        <taxon>Pseudomonadati</taxon>
        <taxon>Pseudomonadota</taxon>
        <taxon>Gammaproteobacteria</taxon>
        <taxon>Pseudomonadales</taxon>
        <taxon>Pseudomonadaceae</taxon>
        <taxon>Pseudomonas</taxon>
        <taxon>Pseudomonas amygdali</taxon>
    </lineage>
</organism>
<dbReference type="EMBL" id="RBSP01000164">
    <property type="protein sequence ID" value="RMS52789.1"/>
    <property type="molecule type" value="Genomic_DNA"/>
</dbReference>
<evidence type="ECO:0000313" key="1">
    <source>
        <dbReference type="EMBL" id="KPX53724.1"/>
    </source>
</evidence>
<reference evidence="2 4" key="2">
    <citation type="submission" date="2018-08" db="EMBL/GenBank/DDBJ databases">
        <title>Recombination of ecologically and evolutionarily significant loci maintains genetic cohesion in the Pseudomonas syringae species complex.</title>
        <authorList>
            <person name="Dillon M."/>
            <person name="Thakur S."/>
            <person name="Almeida R.N.D."/>
            <person name="Weir B.S."/>
            <person name="Guttman D.S."/>
        </authorList>
    </citation>
    <scope>NUCLEOTIDE SEQUENCE [LARGE SCALE GENOMIC DNA]</scope>
    <source>
        <strain evidence="2 4">ICMP 7847</strain>
    </source>
</reference>
<accession>A0A0P9UEU6</accession>
<dbReference type="Proteomes" id="UP000050469">
    <property type="component" value="Unassembled WGS sequence"/>
</dbReference>
<dbReference type="AlphaFoldDB" id="A0A0P9UEU6"/>
<proteinExistence type="predicted"/>
<comment type="caution">
    <text evidence="1">The sequence shown here is derived from an EMBL/GenBank/DDBJ whole genome shotgun (WGS) entry which is preliminary data.</text>
</comment>
<dbReference type="EMBL" id="LJQO01000609">
    <property type="protein sequence ID" value="KPX53724.1"/>
    <property type="molecule type" value="Genomic_DNA"/>
</dbReference>
<evidence type="ECO:0000313" key="3">
    <source>
        <dbReference type="Proteomes" id="UP000050469"/>
    </source>
</evidence>